<organism evidence="1">
    <name type="scientific">marine sediment metagenome</name>
    <dbReference type="NCBI Taxonomy" id="412755"/>
    <lineage>
        <taxon>unclassified sequences</taxon>
        <taxon>metagenomes</taxon>
        <taxon>ecological metagenomes</taxon>
    </lineage>
</organism>
<proteinExistence type="predicted"/>
<dbReference type="AlphaFoldDB" id="X0TQ07"/>
<reference evidence="1" key="1">
    <citation type="journal article" date="2014" name="Front. Microbiol.">
        <title>High frequency of phylogenetically diverse reductive dehalogenase-homologous genes in deep subseafloor sedimentary metagenomes.</title>
        <authorList>
            <person name="Kawai M."/>
            <person name="Futagami T."/>
            <person name="Toyoda A."/>
            <person name="Takaki Y."/>
            <person name="Nishi S."/>
            <person name="Hori S."/>
            <person name="Arai W."/>
            <person name="Tsubouchi T."/>
            <person name="Morono Y."/>
            <person name="Uchiyama I."/>
            <person name="Ito T."/>
            <person name="Fujiyama A."/>
            <person name="Inagaki F."/>
            <person name="Takami H."/>
        </authorList>
    </citation>
    <scope>NUCLEOTIDE SEQUENCE</scope>
    <source>
        <strain evidence="1">Expedition CK06-06</strain>
    </source>
</reference>
<comment type="caution">
    <text evidence="1">The sequence shown here is derived from an EMBL/GenBank/DDBJ whole genome shotgun (WGS) entry which is preliminary data.</text>
</comment>
<dbReference type="EMBL" id="BARS01010143">
    <property type="protein sequence ID" value="GAF90232.1"/>
    <property type="molecule type" value="Genomic_DNA"/>
</dbReference>
<accession>X0TQ07</accession>
<evidence type="ECO:0000313" key="1">
    <source>
        <dbReference type="EMBL" id="GAF90232.1"/>
    </source>
</evidence>
<name>X0TQ07_9ZZZZ</name>
<feature type="non-terminal residue" evidence="1">
    <location>
        <position position="58"/>
    </location>
</feature>
<gene>
    <name evidence="1" type="ORF">S01H1_18886</name>
</gene>
<protein>
    <submittedName>
        <fullName evidence="1">Uncharacterized protein</fullName>
    </submittedName>
</protein>
<sequence length="58" mass="7210">MNLYSKFVKHISYPLINWRDGVRGIYKHLNEFEKSQFRPLKELKKLQWRRLQKIIIHA</sequence>